<reference evidence="2 3" key="1">
    <citation type="submission" date="2023-11" db="EMBL/GenBank/DDBJ databases">
        <title>Draft genome sequence of a psychrophilic Clostridium strain from permafrost water brine.</title>
        <authorList>
            <person name="Shcherbakova V.A."/>
            <person name="Trubitsyn V.E."/>
            <person name="Zakharyuk A.G."/>
        </authorList>
    </citation>
    <scope>NUCLEOTIDE SEQUENCE [LARGE SCALE GENOMIC DNA]</scope>
    <source>
        <strain evidence="2 3">14F</strain>
    </source>
</reference>
<protein>
    <recommendedName>
        <fullName evidence="1">DUF8091 domain-containing protein</fullName>
    </recommendedName>
</protein>
<dbReference type="EMBL" id="JAZHFS010000007">
    <property type="protein sequence ID" value="MEF2112601.1"/>
    <property type="molecule type" value="Genomic_DNA"/>
</dbReference>
<feature type="domain" description="DUF8091" evidence="1">
    <location>
        <begin position="22"/>
        <end position="175"/>
    </location>
</feature>
<dbReference type="RefSeq" id="WP_216250221.1">
    <property type="nucleotide sequence ID" value="NZ_JAZHFS010000007.1"/>
</dbReference>
<evidence type="ECO:0000313" key="3">
    <source>
        <dbReference type="Proteomes" id="UP001498469"/>
    </source>
</evidence>
<comment type="caution">
    <text evidence="2">The sequence shown here is derived from an EMBL/GenBank/DDBJ whole genome shotgun (WGS) entry which is preliminary data.</text>
</comment>
<dbReference type="InterPro" id="IPR058404">
    <property type="entry name" value="DUF8091"/>
</dbReference>
<gene>
    <name evidence="2" type="ORF">SJI18_09795</name>
</gene>
<sequence length="244" mass="28678">MGQVEEKVLIYEQNGINIKNEKSLHSSIKQWYVTDGDRFEVKLDKYVIDLVREDSLIEIQTKNFSAIRNKLRELVKYNKVMLVHPIAAEKYIVTTEKSDIVISRRKSPKKGKLVDLFDELIRIPDLMGSDNFILEILMIKEEEIRCKDGKGSWRRKGISIVDHKLLEVIEKITFKEEKDFLIFLPDELPENFTNKNLAKILKVPENKARKITYCFRKMKIIKEIGKLKNELIFEKISNESGEYL</sequence>
<dbReference type="Pfam" id="PF26351">
    <property type="entry name" value="DUF8091"/>
    <property type="match status" value="1"/>
</dbReference>
<evidence type="ECO:0000313" key="2">
    <source>
        <dbReference type="EMBL" id="MEF2112601.1"/>
    </source>
</evidence>
<keyword evidence="3" id="KW-1185">Reference proteome</keyword>
<proteinExistence type="predicted"/>
<organism evidence="2 3">
    <name type="scientific">Clostridium frigoriphilum</name>
    <dbReference type="NCBI Taxonomy" id="443253"/>
    <lineage>
        <taxon>Bacteria</taxon>
        <taxon>Bacillati</taxon>
        <taxon>Bacillota</taxon>
        <taxon>Clostridia</taxon>
        <taxon>Eubacteriales</taxon>
        <taxon>Clostridiaceae</taxon>
        <taxon>Clostridium</taxon>
    </lineage>
</organism>
<evidence type="ECO:0000259" key="1">
    <source>
        <dbReference type="Pfam" id="PF26351"/>
    </source>
</evidence>
<name>A0ABU7UMF5_9CLOT</name>
<dbReference type="Proteomes" id="UP001498469">
    <property type="component" value="Unassembled WGS sequence"/>
</dbReference>
<accession>A0ABU7UMF5</accession>